<evidence type="ECO:0000313" key="5">
    <source>
        <dbReference type="EMBL" id="EFY88079.1"/>
    </source>
</evidence>
<dbReference type="PANTHER" id="PTHR46865:SF2">
    <property type="entry name" value="MONOOXYGENASE"/>
    <property type="match status" value="1"/>
</dbReference>
<name>E9E7G9_METAQ</name>
<dbReference type="PRINTS" id="PR00420">
    <property type="entry name" value="RNGMNOXGNASE"/>
</dbReference>
<dbReference type="Pfam" id="PF01494">
    <property type="entry name" value="FAD_binding_3"/>
    <property type="match status" value="1"/>
</dbReference>
<sequence length="286" mass="31774">MPDKPLTALIVGAGIAGPALAFWLHRLGHACTIHERWDTLRVGGQQIDIRRQGIDVIKHMGIFDDVRKQVVDEGGVKIVNDMGKPVIFFPRNEPGSKLQGLTSEYEIMRGDLCRILYQKTKDSATYRFGLSVDEFHDTGDVVKVKLSNGSEDMLVGADGQGSRVRRALHKDQGGDQDESVATGYLDPEQRLAFTRWHEPDVGQVYLMTMSHVSDIQEALKKDVSAQKKVFADAFKDLAWDQVPRLLDAMDTTPDNLMPTNSFKYVPRHIPRAGSCSSATQASAPLR</sequence>
<reference evidence="5 6" key="1">
    <citation type="journal article" date="2011" name="PLoS Genet.">
        <title>Genome sequencing and comparative transcriptomics of the model entomopathogenic fungi Metarhizium anisopliae and M. acridum.</title>
        <authorList>
            <person name="Gao Q."/>
            <person name="Jin K."/>
            <person name="Ying S.H."/>
            <person name="Zhang Y."/>
            <person name="Xiao G."/>
            <person name="Shang Y."/>
            <person name="Duan Z."/>
            <person name="Hu X."/>
            <person name="Xie X.Q."/>
            <person name="Zhou G."/>
            <person name="Peng G."/>
            <person name="Luo Z."/>
            <person name="Huang W."/>
            <person name="Wang B."/>
            <person name="Fang W."/>
            <person name="Wang S."/>
            <person name="Zhong Y."/>
            <person name="Ma L.J."/>
            <person name="St Leger R.J."/>
            <person name="Zhao G.P."/>
            <person name="Pei Y."/>
            <person name="Feng M.G."/>
            <person name="Xia Y."/>
            <person name="Wang C."/>
        </authorList>
    </citation>
    <scope>NUCLEOTIDE SEQUENCE [LARGE SCALE GENOMIC DNA]</scope>
    <source>
        <strain evidence="5 6">CQMa 102</strain>
    </source>
</reference>
<dbReference type="PANTHER" id="PTHR46865">
    <property type="entry name" value="OXIDOREDUCTASE-RELATED"/>
    <property type="match status" value="1"/>
</dbReference>
<evidence type="ECO:0000256" key="1">
    <source>
        <dbReference type="ARBA" id="ARBA00022630"/>
    </source>
</evidence>
<gene>
    <name evidence="5" type="ORF">MAC_05817</name>
</gene>
<accession>E9E7G9</accession>
<dbReference type="Proteomes" id="UP000002499">
    <property type="component" value="Unassembled WGS sequence"/>
</dbReference>
<keyword evidence="3" id="KW-0560">Oxidoreductase</keyword>
<keyword evidence="2" id="KW-0274">FAD</keyword>
<evidence type="ECO:0000256" key="2">
    <source>
        <dbReference type="ARBA" id="ARBA00022827"/>
    </source>
</evidence>
<dbReference type="Gene3D" id="3.50.50.60">
    <property type="entry name" value="FAD/NAD(P)-binding domain"/>
    <property type="match status" value="1"/>
</dbReference>
<evidence type="ECO:0000313" key="6">
    <source>
        <dbReference type="Proteomes" id="UP000002499"/>
    </source>
</evidence>
<dbReference type="eggNOG" id="ENOG502QTX9">
    <property type="taxonomic scope" value="Eukaryota"/>
</dbReference>
<dbReference type="GO" id="GO:0071949">
    <property type="term" value="F:FAD binding"/>
    <property type="evidence" value="ECO:0007669"/>
    <property type="project" value="InterPro"/>
</dbReference>
<protein>
    <recommendedName>
        <fullName evidence="4">FAD-binding domain-containing protein</fullName>
    </recommendedName>
</protein>
<dbReference type="InterPro" id="IPR002938">
    <property type="entry name" value="FAD-bd"/>
</dbReference>
<dbReference type="GO" id="GO:0016491">
    <property type="term" value="F:oxidoreductase activity"/>
    <property type="evidence" value="ECO:0007669"/>
    <property type="project" value="UniProtKB-KW"/>
</dbReference>
<dbReference type="OrthoDB" id="4935210at2759"/>
<feature type="domain" description="FAD-binding" evidence="4">
    <location>
        <begin position="8"/>
        <end position="186"/>
    </location>
</feature>
<organism evidence="6">
    <name type="scientific">Metarhizium acridum (strain CQMa 102)</name>
    <dbReference type="NCBI Taxonomy" id="655827"/>
    <lineage>
        <taxon>Eukaryota</taxon>
        <taxon>Fungi</taxon>
        <taxon>Dikarya</taxon>
        <taxon>Ascomycota</taxon>
        <taxon>Pezizomycotina</taxon>
        <taxon>Sordariomycetes</taxon>
        <taxon>Hypocreomycetidae</taxon>
        <taxon>Hypocreales</taxon>
        <taxon>Clavicipitaceae</taxon>
        <taxon>Metarhizium</taxon>
    </lineage>
</organism>
<keyword evidence="6" id="KW-1185">Reference proteome</keyword>
<proteinExistence type="predicted"/>
<dbReference type="InterPro" id="IPR036188">
    <property type="entry name" value="FAD/NAD-bd_sf"/>
</dbReference>
<evidence type="ECO:0000256" key="3">
    <source>
        <dbReference type="ARBA" id="ARBA00023002"/>
    </source>
</evidence>
<keyword evidence="1" id="KW-0285">Flavoprotein</keyword>
<dbReference type="HOGENOM" id="CLU_009665_1_1_1"/>
<dbReference type="AlphaFoldDB" id="E9E7G9"/>
<evidence type="ECO:0000259" key="4">
    <source>
        <dbReference type="Pfam" id="PF01494"/>
    </source>
</evidence>
<dbReference type="InParanoid" id="E9E7G9"/>
<dbReference type="InterPro" id="IPR051704">
    <property type="entry name" value="FAD_aromatic-hydroxylase"/>
</dbReference>
<dbReference type="EMBL" id="GL698516">
    <property type="protein sequence ID" value="EFY88079.1"/>
    <property type="molecule type" value="Genomic_DNA"/>
</dbReference>
<dbReference type="SUPFAM" id="SSF51905">
    <property type="entry name" value="FAD/NAD(P)-binding domain"/>
    <property type="match status" value="1"/>
</dbReference>